<evidence type="ECO:0000313" key="5">
    <source>
        <dbReference type="EMBL" id="GMK44348.1"/>
    </source>
</evidence>
<comment type="subcellular location">
    <subcellularLocation>
        <location evidence="1">Membrane</location>
    </subcellularLocation>
</comment>
<sequence>MKTKRLFLMLAMMTLMLSMLAPIGVVAAATGEGSLAYKDTQKAANEKASLLTGQYGTTSVQYALIDQGKIVVSGQAGINDTAGKKPLTAGTMYGIGSTSKMFTAAAVMKLVDVGKINLDHPVTEYVPDFTMKDDRYKQITPRMLLNHSAGFNGSSLTNAFLFSDNDTYAHDTLLKQLAEQQLKAVPGAYSVYCNDCFSLAEILVERVSGTDFTSYIHQNFTQPLGMMNTKTPQDQLNTSQFAALYFPNSQTQLPRETVNAIGTGGIYSTAEDLARFSQIFTGQAAGILSSGSVDAMAQAEYKKGFWPEDADTVVNYGLGWDSVNLFPFGDYGIQALAKGGDTILYHASLVVLPGENMAAAVLSSGGSSTTNQLLANQILLHALKEKGTIDEIKAEKSYGTPVKADMPAELLDSAGMYGATNQLLTVNIAKNGELSIATPQVPNYPAEKYAYSADGSFLSTDGNVKINFVKENNGRTYLWTRQYLSLPGLGQLALSEYAAEKLEPNDVSEEVLQAWKERDGKRYYVINEKYTSVTLLSLGSLQVRLFKEAPGYVIDQKITGLNNAVADHQIPTTGSRDVTPLDFYKEDGVEYLRYGGSLLVSEDALKPIYTGKHSSTTIQATGYAKWYSIPDRAAGKTMTVSSSSKGSYAVYDENGACVGLGIVKPDKETVLPKNGTIMFAGEAGAKFDIKLK</sequence>
<dbReference type="InterPro" id="IPR050491">
    <property type="entry name" value="AmpC-like"/>
</dbReference>
<gene>
    <name evidence="5" type="ORF">PghCCS26_14760</name>
</gene>
<organism evidence="5 6">
    <name type="scientific">Paenibacillus glycanilyticus</name>
    <dbReference type="NCBI Taxonomy" id="126569"/>
    <lineage>
        <taxon>Bacteria</taxon>
        <taxon>Bacillati</taxon>
        <taxon>Bacillota</taxon>
        <taxon>Bacilli</taxon>
        <taxon>Bacillales</taxon>
        <taxon>Paenibacillaceae</taxon>
        <taxon>Paenibacillus</taxon>
    </lineage>
</organism>
<dbReference type="EMBL" id="BTCL01000004">
    <property type="protein sequence ID" value="GMK44348.1"/>
    <property type="molecule type" value="Genomic_DNA"/>
</dbReference>
<name>A0ABQ6NIH1_9BACL</name>
<evidence type="ECO:0000256" key="3">
    <source>
        <dbReference type="SAM" id="SignalP"/>
    </source>
</evidence>
<dbReference type="RefSeq" id="WP_317979363.1">
    <property type="nucleotide sequence ID" value="NZ_BTCL01000004.1"/>
</dbReference>
<feature type="domain" description="Beta-lactamase-related" evidence="4">
    <location>
        <begin position="53"/>
        <end position="377"/>
    </location>
</feature>
<dbReference type="SUPFAM" id="SSF56601">
    <property type="entry name" value="beta-lactamase/transpeptidase-like"/>
    <property type="match status" value="1"/>
</dbReference>
<dbReference type="PANTHER" id="PTHR46825">
    <property type="entry name" value="D-ALANYL-D-ALANINE-CARBOXYPEPTIDASE/ENDOPEPTIDASE AMPH"/>
    <property type="match status" value="1"/>
</dbReference>
<feature type="chain" id="PRO_5045752972" evidence="3">
    <location>
        <begin position="28"/>
        <end position="692"/>
    </location>
</feature>
<feature type="signal peptide" evidence="3">
    <location>
        <begin position="1"/>
        <end position="27"/>
    </location>
</feature>
<evidence type="ECO:0000256" key="1">
    <source>
        <dbReference type="ARBA" id="ARBA00004370"/>
    </source>
</evidence>
<dbReference type="InterPro" id="IPR012338">
    <property type="entry name" value="Beta-lactam/transpept-like"/>
</dbReference>
<evidence type="ECO:0000256" key="2">
    <source>
        <dbReference type="ARBA" id="ARBA00023136"/>
    </source>
</evidence>
<keyword evidence="6" id="KW-1185">Reference proteome</keyword>
<proteinExistence type="predicted"/>
<dbReference type="PANTHER" id="PTHR46825:SF11">
    <property type="entry name" value="PENICILLIN-BINDING PROTEIN 4"/>
    <property type="match status" value="1"/>
</dbReference>
<dbReference type="Proteomes" id="UP001285921">
    <property type="component" value="Unassembled WGS sequence"/>
</dbReference>
<evidence type="ECO:0000259" key="4">
    <source>
        <dbReference type="Pfam" id="PF00144"/>
    </source>
</evidence>
<reference evidence="5 6" key="1">
    <citation type="submission" date="2023-05" db="EMBL/GenBank/DDBJ databases">
        <title>Draft genome of Paenibacillus sp. CCS26.</title>
        <authorList>
            <person name="Akita H."/>
            <person name="Shinto Y."/>
            <person name="Kimura Z."/>
        </authorList>
    </citation>
    <scope>NUCLEOTIDE SEQUENCE [LARGE SCALE GENOMIC DNA]</scope>
    <source>
        <strain evidence="5 6">CCS26</strain>
    </source>
</reference>
<comment type="caution">
    <text evidence="5">The sequence shown here is derived from an EMBL/GenBank/DDBJ whole genome shotgun (WGS) entry which is preliminary data.</text>
</comment>
<dbReference type="Pfam" id="PF00144">
    <property type="entry name" value="Beta-lactamase"/>
    <property type="match status" value="1"/>
</dbReference>
<dbReference type="Gene3D" id="3.40.710.10">
    <property type="entry name" value="DD-peptidase/beta-lactamase superfamily"/>
    <property type="match status" value="1"/>
</dbReference>
<keyword evidence="3" id="KW-0732">Signal</keyword>
<accession>A0ABQ6NIH1</accession>
<protein>
    <submittedName>
        <fullName evidence="5">Penicillin-binding protein</fullName>
    </submittedName>
</protein>
<dbReference type="InterPro" id="IPR001466">
    <property type="entry name" value="Beta-lactam-related"/>
</dbReference>
<evidence type="ECO:0000313" key="6">
    <source>
        <dbReference type="Proteomes" id="UP001285921"/>
    </source>
</evidence>
<keyword evidence="2" id="KW-0472">Membrane</keyword>